<sequence length="420" mass="44425">MEHASGSTPLTLKERIKALQDAANAETSTAASSTLGAAAPRAQAKLGTTSSSSSTTNNTDLAPNSLAPPARNDASTSTPKPTRSHAVSLVQSDPLDAIPSGSAPTRSPSRPNTPLASPSPSLGGGRRDVDTSTRTRAETIPTTRCAPPPRPFLSSRERSSSTILSSTSTTTSQPEPGRPAQSATEIPPRPSPSQTSHLRPTITDPLTSSATPRSNPTDSLEQLSTSTFPGTSSQTPTSPGAPRLPPRRTTTTSFLTSTLENRPVPPLPRPRSNASTPRSSDPVPSVPARREPPKPPPTTTRSATSVRSQSEASLATQRYAALFDLLIQRFGTVDIPTAAAPGKGPKWISKQNNGLPIQGERLDGRVVRSVWLKSRLEDKVMESIWTRCDPSSSGSLSKEEFIEGMFAIDEELRVRGRGTR</sequence>
<dbReference type="Pfam" id="PF12763">
    <property type="entry name" value="EH"/>
    <property type="match status" value="1"/>
</dbReference>
<dbReference type="SUPFAM" id="SSF47473">
    <property type="entry name" value="EF-hand"/>
    <property type="match status" value="1"/>
</dbReference>
<evidence type="ECO:0000256" key="2">
    <source>
        <dbReference type="SAM" id="MobiDB-lite"/>
    </source>
</evidence>
<feature type="compositionally biased region" description="Polar residues" evidence="2">
    <location>
        <begin position="102"/>
        <end position="120"/>
    </location>
</feature>
<dbReference type="GO" id="GO:0005509">
    <property type="term" value="F:calcium ion binding"/>
    <property type="evidence" value="ECO:0007669"/>
    <property type="project" value="InterPro"/>
</dbReference>
<dbReference type="Gene3D" id="1.10.238.10">
    <property type="entry name" value="EF-hand"/>
    <property type="match status" value="1"/>
</dbReference>
<dbReference type="PROSITE" id="PS00018">
    <property type="entry name" value="EF_HAND_1"/>
    <property type="match status" value="1"/>
</dbReference>
<evidence type="ECO:0000313" key="4">
    <source>
        <dbReference type="EMBL" id="SGY40620.1"/>
    </source>
</evidence>
<dbReference type="EMBL" id="FQNC01000042">
    <property type="protein sequence ID" value="SGY40620.1"/>
    <property type="molecule type" value="Genomic_DNA"/>
</dbReference>
<feature type="compositionally biased region" description="Polar residues" evidence="2">
    <location>
        <begin position="192"/>
        <end position="238"/>
    </location>
</feature>
<dbReference type="Proteomes" id="UP000249464">
    <property type="component" value="Unassembled WGS sequence"/>
</dbReference>
<evidence type="ECO:0000256" key="1">
    <source>
        <dbReference type="ARBA" id="ARBA00022837"/>
    </source>
</evidence>
<reference evidence="4 5" key="1">
    <citation type="submission" date="2016-11" db="EMBL/GenBank/DDBJ databases">
        <authorList>
            <person name="Jaros S."/>
            <person name="Januszkiewicz K."/>
            <person name="Wedrychowicz H."/>
        </authorList>
    </citation>
    <scope>NUCLEOTIDE SEQUENCE [LARGE SCALE GENOMIC DNA]</scope>
</reference>
<feature type="compositionally biased region" description="Low complexity" evidence="2">
    <location>
        <begin position="299"/>
        <end position="308"/>
    </location>
</feature>
<feature type="compositionally biased region" description="Low complexity" evidence="2">
    <location>
        <begin position="160"/>
        <end position="172"/>
    </location>
</feature>
<feature type="compositionally biased region" description="Low complexity" evidence="2">
    <location>
        <begin position="247"/>
        <end position="259"/>
    </location>
</feature>
<dbReference type="InterPro" id="IPR011992">
    <property type="entry name" value="EF-hand-dom_pair"/>
</dbReference>
<feature type="region of interest" description="Disordered" evidence="2">
    <location>
        <begin position="20"/>
        <end position="311"/>
    </location>
</feature>
<gene>
    <name evidence="4" type="primary">BQ5605_C003g02402</name>
    <name evidence="4" type="ORF">BQ5605_C003G02402</name>
</gene>
<name>A0A2X0M5V2_9BASI</name>
<feature type="compositionally biased region" description="Basic and acidic residues" evidence="2">
    <location>
        <begin position="125"/>
        <end position="137"/>
    </location>
</feature>
<dbReference type="InterPro" id="IPR018247">
    <property type="entry name" value="EF_Hand_1_Ca_BS"/>
</dbReference>
<dbReference type="STRING" id="796604.A0A2X0M5V2"/>
<keyword evidence="1" id="KW-0106">Calcium</keyword>
<feature type="domain" description="EF-hand" evidence="3">
    <location>
        <begin position="376"/>
        <end position="411"/>
    </location>
</feature>
<organism evidence="4 5">
    <name type="scientific">Microbotryum silenes-dioicae</name>
    <dbReference type="NCBI Taxonomy" id="796604"/>
    <lineage>
        <taxon>Eukaryota</taxon>
        <taxon>Fungi</taxon>
        <taxon>Dikarya</taxon>
        <taxon>Basidiomycota</taxon>
        <taxon>Pucciniomycotina</taxon>
        <taxon>Microbotryomycetes</taxon>
        <taxon>Microbotryales</taxon>
        <taxon>Microbotryaceae</taxon>
        <taxon>Microbotryum</taxon>
    </lineage>
</organism>
<feature type="compositionally biased region" description="Low complexity" evidence="2">
    <location>
        <begin position="22"/>
        <end position="59"/>
    </location>
</feature>
<dbReference type="PROSITE" id="PS50222">
    <property type="entry name" value="EF_HAND_2"/>
    <property type="match status" value="1"/>
</dbReference>
<evidence type="ECO:0000259" key="3">
    <source>
        <dbReference type="PROSITE" id="PS50222"/>
    </source>
</evidence>
<dbReference type="InterPro" id="IPR002048">
    <property type="entry name" value="EF_hand_dom"/>
</dbReference>
<evidence type="ECO:0000313" key="5">
    <source>
        <dbReference type="Proteomes" id="UP000249464"/>
    </source>
</evidence>
<dbReference type="InterPro" id="IPR000261">
    <property type="entry name" value="EH_dom"/>
</dbReference>
<protein>
    <submittedName>
        <fullName evidence="4">BQ5605_C003g02402 protein</fullName>
    </submittedName>
</protein>
<keyword evidence="5" id="KW-1185">Reference proteome</keyword>
<dbReference type="AlphaFoldDB" id="A0A2X0M5V2"/>
<proteinExistence type="predicted"/>
<accession>A0A2X0M5V2</accession>